<dbReference type="Pfam" id="PF03816">
    <property type="entry name" value="LytR_cpsA_psr"/>
    <property type="match status" value="1"/>
</dbReference>
<protein>
    <submittedName>
        <fullName evidence="6">LCP family protein</fullName>
    </submittedName>
</protein>
<evidence type="ECO:0000256" key="1">
    <source>
        <dbReference type="ARBA" id="ARBA00006068"/>
    </source>
</evidence>
<feature type="transmembrane region" description="Helical" evidence="3">
    <location>
        <begin position="37"/>
        <end position="58"/>
    </location>
</feature>
<evidence type="ECO:0000259" key="4">
    <source>
        <dbReference type="Pfam" id="PF03816"/>
    </source>
</evidence>
<name>A0ABV0B1D0_9ACTN</name>
<dbReference type="NCBIfam" id="TIGR00350">
    <property type="entry name" value="lytR_cpsA_psr"/>
    <property type="match status" value="1"/>
</dbReference>
<dbReference type="PANTHER" id="PTHR33392:SF6">
    <property type="entry name" value="POLYISOPRENYL-TEICHOIC ACID--PEPTIDOGLYCAN TEICHOIC ACID TRANSFERASE TAGU"/>
    <property type="match status" value="1"/>
</dbReference>
<keyword evidence="3" id="KW-0472">Membrane</keyword>
<dbReference type="Pfam" id="PF13399">
    <property type="entry name" value="LytR_C"/>
    <property type="match status" value="1"/>
</dbReference>
<sequence length="500" mass="52792">MPGDDGEDSGVRVGGDGYGGVRLTAQRARQRRSNLRSLVISGSLSGVVLIGSGVTWLAQNYVFNQIESVEAGTSDAGSRGAMNILLVGVDRRDNLSRRQQNQLHLGRDVGERTDTMMVIHLSEDHSKVTVVSLPRDTWTTVPGKGEHKINSAYQFGGAKLAVKTVEQATGLRINHYIEVNVLGFIGVVESLGGVTVCTPVTIDDPKTKLNLQPGTYTLDGVNALAYARTRATARSDLDRIDRQQQVISALLNKALSGGTLANPIRLKGFLDSTFRTIKVDPDLQKNLLGMINQFKAVSTDDVSFATVPLSDVNYRAPTGESAVLWDKAAARDLFRRIDADQPLVKPSAKASASPSGSPAASATPTTSPTALTIPPGRISVKVLNGTSVTGLGATTKARLVEAGFMVPSTPGNTARRDFATTVIRYPPGRADSARTVAAAIPGAELREQADVTGIEVVVGQQNHDVKKVTVTAPEGSATPAAPTPQATPTARTATQNICKG</sequence>
<evidence type="ECO:0000256" key="2">
    <source>
        <dbReference type="SAM" id="MobiDB-lite"/>
    </source>
</evidence>
<feature type="compositionally biased region" description="Low complexity" evidence="2">
    <location>
        <begin position="477"/>
        <end position="500"/>
    </location>
</feature>
<accession>A0ABV0B1D0</accession>
<gene>
    <name evidence="6" type="ORF">AAH991_37540</name>
</gene>
<evidence type="ECO:0000313" key="6">
    <source>
        <dbReference type="EMBL" id="MEN3540867.1"/>
    </source>
</evidence>
<proteinExistence type="inferred from homology"/>
<feature type="domain" description="Cell envelope-related transcriptional attenuator" evidence="4">
    <location>
        <begin position="112"/>
        <end position="255"/>
    </location>
</feature>
<dbReference type="Proteomes" id="UP001447516">
    <property type="component" value="Unassembled WGS sequence"/>
</dbReference>
<dbReference type="Gene3D" id="3.30.70.2390">
    <property type="match status" value="1"/>
</dbReference>
<dbReference type="PANTHER" id="PTHR33392">
    <property type="entry name" value="POLYISOPRENYL-TEICHOIC ACID--PEPTIDOGLYCAN TEICHOIC ACID TRANSFERASE TAGU"/>
    <property type="match status" value="1"/>
</dbReference>
<dbReference type="RefSeq" id="WP_346230710.1">
    <property type="nucleotide sequence ID" value="NZ_JBDJAW010000062.1"/>
</dbReference>
<feature type="compositionally biased region" description="Low complexity" evidence="2">
    <location>
        <begin position="346"/>
        <end position="373"/>
    </location>
</feature>
<dbReference type="Gene3D" id="3.40.630.190">
    <property type="entry name" value="LCP protein"/>
    <property type="match status" value="1"/>
</dbReference>
<dbReference type="InterPro" id="IPR004474">
    <property type="entry name" value="LytR_CpsA_psr"/>
</dbReference>
<comment type="similarity">
    <text evidence="1">Belongs to the LytR/CpsA/Psr (LCP) family.</text>
</comment>
<keyword evidence="7" id="KW-1185">Reference proteome</keyword>
<feature type="region of interest" description="Disordered" evidence="2">
    <location>
        <begin position="345"/>
        <end position="373"/>
    </location>
</feature>
<dbReference type="EMBL" id="JBDJAW010000062">
    <property type="protein sequence ID" value="MEN3540867.1"/>
    <property type="molecule type" value="Genomic_DNA"/>
</dbReference>
<reference evidence="6 7" key="1">
    <citation type="submission" date="2024-05" db="EMBL/GenBank/DDBJ databases">
        <title>Microbispora sp.ZYX-F-249.</title>
        <authorList>
            <person name="Xie H."/>
        </authorList>
    </citation>
    <scope>NUCLEOTIDE SEQUENCE [LARGE SCALE GENOMIC DNA]</scope>
    <source>
        <strain evidence="6 7">ZYX-F-249</strain>
    </source>
</reference>
<organism evidence="6 7">
    <name type="scientific">Microbispora maris</name>
    <dbReference type="NCBI Taxonomy" id="3144104"/>
    <lineage>
        <taxon>Bacteria</taxon>
        <taxon>Bacillati</taxon>
        <taxon>Actinomycetota</taxon>
        <taxon>Actinomycetes</taxon>
        <taxon>Streptosporangiales</taxon>
        <taxon>Streptosporangiaceae</taxon>
        <taxon>Microbispora</taxon>
    </lineage>
</organism>
<evidence type="ECO:0000259" key="5">
    <source>
        <dbReference type="Pfam" id="PF13399"/>
    </source>
</evidence>
<evidence type="ECO:0000256" key="3">
    <source>
        <dbReference type="SAM" id="Phobius"/>
    </source>
</evidence>
<evidence type="ECO:0000313" key="7">
    <source>
        <dbReference type="Proteomes" id="UP001447516"/>
    </source>
</evidence>
<keyword evidence="3" id="KW-0812">Transmembrane</keyword>
<dbReference type="InterPro" id="IPR050922">
    <property type="entry name" value="LytR/CpsA/Psr_CW_biosynth"/>
</dbReference>
<feature type="domain" description="LytR/CpsA/Psr regulator C-terminal" evidence="5">
    <location>
        <begin position="378"/>
        <end position="460"/>
    </location>
</feature>
<dbReference type="InterPro" id="IPR027381">
    <property type="entry name" value="LytR/CpsA/Psr_C"/>
</dbReference>
<feature type="region of interest" description="Disordered" evidence="2">
    <location>
        <begin position="474"/>
        <end position="500"/>
    </location>
</feature>
<keyword evidence="3" id="KW-1133">Transmembrane helix</keyword>
<comment type="caution">
    <text evidence="6">The sequence shown here is derived from an EMBL/GenBank/DDBJ whole genome shotgun (WGS) entry which is preliminary data.</text>
</comment>